<keyword evidence="4" id="KW-0813">Transport</keyword>
<dbReference type="Pfam" id="PF02699">
    <property type="entry name" value="YajC"/>
    <property type="match status" value="1"/>
</dbReference>
<accession>A0ABU3KCP3</accession>
<organism evidence="12 13">
    <name type="scientific">Candidatus Nitronereus thalassa</name>
    <dbReference type="NCBI Taxonomy" id="3020898"/>
    <lineage>
        <taxon>Bacteria</taxon>
        <taxon>Pseudomonadati</taxon>
        <taxon>Nitrospirota</taxon>
        <taxon>Nitrospiria</taxon>
        <taxon>Nitrospirales</taxon>
        <taxon>Nitrospiraceae</taxon>
        <taxon>Candidatus Nitronereus</taxon>
    </lineage>
</organism>
<dbReference type="EMBL" id="JAQOUE010000002">
    <property type="protein sequence ID" value="MDT7044163.1"/>
    <property type="molecule type" value="Genomic_DNA"/>
</dbReference>
<evidence type="ECO:0000256" key="8">
    <source>
        <dbReference type="ARBA" id="ARBA00022989"/>
    </source>
</evidence>
<dbReference type="PANTHER" id="PTHR33909">
    <property type="entry name" value="SEC TRANSLOCON ACCESSORY COMPLEX SUBUNIT YAJC"/>
    <property type="match status" value="1"/>
</dbReference>
<protein>
    <recommendedName>
        <fullName evidence="3">Sec translocon accessory complex subunit YajC</fullName>
    </recommendedName>
</protein>
<evidence type="ECO:0000313" key="13">
    <source>
        <dbReference type="Proteomes" id="UP001250932"/>
    </source>
</evidence>
<comment type="subcellular location">
    <subcellularLocation>
        <location evidence="1">Cell membrane</location>
        <topology evidence="1">Single-pass membrane protein</topology>
    </subcellularLocation>
</comment>
<dbReference type="RefSeq" id="WP_313834749.1">
    <property type="nucleotide sequence ID" value="NZ_JAQOUE010000002.1"/>
</dbReference>
<gene>
    <name evidence="12" type="primary">yajC</name>
    <name evidence="12" type="ORF">PPG34_17565</name>
</gene>
<keyword evidence="7" id="KW-0653">Protein transport</keyword>
<comment type="similarity">
    <text evidence="2">Belongs to the YajC family.</text>
</comment>
<evidence type="ECO:0000256" key="11">
    <source>
        <dbReference type="SAM" id="Phobius"/>
    </source>
</evidence>
<evidence type="ECO:0000256" key="9">
    <source>
        <dbReference type="ARBA" id="ARBA00023010"/>
    </source>
</evidence>
<proteinExistence type="inferred from homology"/>
<reference evidence="12 13" key="1">
    <citation type="journal article" date="2023" name="ISME J.">
        <title>Cultivation and genomic characterization of novel and ubiquitous marine nitrite-oxidizing bacteria from the Nitrospirales.</title>
        <authorList>
            <person name="Mueller A.J."/>
            <person name="Daebeler A."/>
            <person name="Herbold C.W."/>
            <person name="Kirkegaard R.H."/>
            <person name="Daims H."/>
        </authorList>
    </citation>
    <scope>NUCLEOTIDE SEQUENCE [LARGE SCALE GENOMIC DNA]</scope>
    <source>
        <strain evidence="12 13">EB</strain>
    </source>
</reference>
<keyword evidence="6 11" id="KW-0812">Transmembrane</keyword>
<evidence type="ECO:0000256" key="1">
    <source>
        <dbReference type="ARBA" id="ARBA00004162"/>
    </source>
</evidence>
<evidence type="ECO:0000256" key="10">
    <source>
        <dbReference type="ARBA" id="ARBA00023136"/>
    </source>
</evidence>
<evidence type="ECO:0000256" key="2">
    <source>
        <dbReference type="ARBA" id="ARBA00006742"/>
    </source>
</evidence>
<keyword evidence="13" id="KW-1185">Reference proteome</keyword>
<keyword evidence="9" id="KW-0811">Translocation</keyword>
<keyword evidence="8 11" id="KW-1133">Transmembrane helix</keyword>
<evidence type="ECO:0000256" key="3">
    <source>
        <dbReference type="ARBA" id="ARBA00014962"/>
    </source>
</evidence>
<feature type="transmembrane region" description="Helical" evidence="11">
    <location>
        <begin position="27"/>
        <end position="44"/>
    </location>
</feature>
<dbReference type="InterPro" id="IPR003849">
    <property type="entry name" value="Preprotein_translocase_YajC"/>
</dbReference>
<evidence type="ECO:0000256" key="5">
    <source>
        <dbReference type="ARBA" id="ARBA00022475"/>
    </source>
</evidence>
<evidence type="ECO:0000256" key="6">
    <source>
        <dbReference type="ARBA" id="ARBA00022692"/>
    </source>
</evidence>
<dbReference type="SMART" id="SM01323">
    <property type="entry name" value="YajC"/>
    <property type="match status" value="1"/>
</dbReference>
<name>A0ABU3KCP3_9BACT</name>
<dbReference type="PRINTS" id="PR01853">
    <property type="entry name" value="YAJCTRNLCASE"/>
</dbReference>
<dbReference type="Proteomes" id="UP001250932">
    <property type="component" value="Unassembled WGS sequence"/>
</dbReference>
<comment type="caution">
    <text evidence="12">The sequence shown here is derived from an EMBL/GenBank/DDBJ whole genome shotgun (WGS) entry which is preliminary data.</text>
</comment>
<dbReference type="PANTHER" id="PTHR33909:SF1">
    <property type="entry name" value="SEC TRANSLOCON ACCESSORY COMPLEX SUBUNIT YAJC"/>
    <property type="match status" value="1"/>
</dbReference>
<keyword evidence="5" id="KW-1003">Cell membrane</keyword>
<evidence type="ECO:0000256" key="4">
    <source>
        <dbReference type="ARBA" id="ARBA00022448"/>
    </source>
</evidence>
<evidence type="ECO:0000256" key="7">
    <source>
        <dbReference type="ARBA" id="ARBA00022927"/>
    </source>
</evidence>
<evidence type="ECO:0000313" key="12">
    <source>
        <dbReference type="EMBL" id="MDT7044163.1"/>
    </source>
</evidence>
<keyword evidence="10 11" id="KW-0472">Membrane</keyword>
<dbReference type="NCBIfam" id="TIGR00739">
    <property type="entry name" value="yajC"/>
    <property type="match status" value="1"/>
</dbReference>
<sequence>MTIISMASVAWAQGAGAAEGPAGLLSLVPFILIFVIFYFLLILPQQRKQKEHRKMLEALKKGDKVITSSGIWGSITRLDKETATVQIDDNTKVKIQRENISRIRTTDEG</sequence>